<protein>
    <recommendedName>
        <fullName evidence="2">N-acetylglucosaminylphosphatidylinositol deacetylase</fullName>
        <ecNumber evidence="2">3.5.1.89</ecNumber>
    </recommendedName>
</protein>
<dbReference type="Gene3D" id="3.40.50.10320">
    <property type="entry name" value="LmbE-like"/>
    <property type="match status" value="1"/>
</dbReference>
<organism evidence="4 5">
    <name type="scientific">Aspergillus keveii</name>
    <dbReference type="NCBI Taxonomy" id="714993"/>
    <lineage>
        <taxon>Eukaryota</taxon>
        <taxon>Fungi</taxon>
        <taxon>Dikarya</taxon>
        <taxon>Ascomycota</taxon>
        <taxon>Pezizomycotina</taxon>
        <taxon>Eurotiomycetes</taxon>
        <taxon>Eurotiomycetidae</taxon>
        <taxon>Eurotiales</taxon>
        <taxon>Aspergillaceae</taxon>
        <taxon>Aspergillus</taxon>
        <taxon>Aspergillus subgen. Nidulantes</taxon>
    </lineage>
</organism>
<comment type="similarity">
    <text evidence="1">Belongs to the PIGL family.</text>
</comment>
<proteinExistence type="inferred from homology"/>
<evidence type="ECO:0000313" key="5">
    <source>
        <dbReference type="Proteomes" id="UP001610563"/>
    </source>
</evidence>
<dbReference type="InterPro" id="IPR013783">
    <property type="entry name" value="Ig-like_fold"/>
</dbReference>
<dbReference type="Pfam" id="PF22352">
    <property type="entry name" value="K319L-like_PKD"/>
    <property type="match status" value="1"/>
</dbReference>
<dbReference type="Pfam" id="PF02585">
    <property type="entry name" value="PIG-L"/>
    <property type="match status" value="1"/>
</dbReference>
<comment type="caution">
    <text evidence="4">The sequence shown here is derived from an EMBL/GenBank/DDBJ whole genome shotgun (WGS) entry which is preliminary data.</text>
</comment>
<dbReference type="InterPro" id="IPR003737">
    <property type="entry name" value="GlcNAc_PI_deacetylase-related"/>
</dbReference>
<dbReference type="SUPFAM" id="SSF102588">
    <property type="entry name" value="LmbE-like"/>
    <property type="match status" value="1"/>
</dbReference>
<dbReference type="InterPro" id="IPR055826">
    <property type="entry name" value="DUF7402"/>
</dbReference>
<dbReference type="PANTHER" id="PTHR12993">
    <property type="entry name" value="N-ACETYLGLUCOSAMINYL-PHOSPHATIDYLINOSITOL DE-N-ACETYLASE-RELATED"/>
    <property type="match status" value="1"/>
</dbReference>
<name>A0ABR4FVU1_9EURO</name>
<evidence type="ECO:0000256" key="2">
    <source>
        <dbReference type="ARBA" id="ARBA00012176"/>
    </source>
</evidence>
<keyword evidence="5" id="KW-1185">Reference proteome</keyword>
<reference evidence="4 5" key="1">
    <citation type="submission" date="2024-07" db="EMBL/GenBank/DDBJ databases">
        <title>Section-level genome sequencing and comparative genomics of Aspergillus sections Usti and Cavernicolus.</title>
        <authorList>
            <consortium name="Lawrence Berkeley National Laboratory"/>
            <person name="Nybo J.L."/>
            <person name="Vesth T.C."/>
            <person name="Theobald S."/>
            <person name="Frisvad J.C."/>
            <person name="Larsen T.O."/>
            <person name="Kjaerboelling I."/>
            <person name="Rothschild-Mancinelli K."/>
            <person name="Lyhne E.K."/>
            <person name="Kogle M.E."/>
            <person name="Barry K."/>
            <person name="Clum A."/>
            <person name="Na H."/>
            <person name="Ledsgaard L."/>
            <person name="Lin J."/>
            <person name="Lipzen A."/>
            <person name="Kuo A."/>
            <person name="Riley R."/>
            <person name="Mondo S."/>
            <person name="Labutti K."/>
            <person name="Haridas S."/>
            <person name="Pangalinan J."/>
            <person name="Salamov A.A."/>
            <person name="Simmons B.A."/>
            <person name="Magnuson J.K."/>
            <person name="Chen J."/>
            <person name="Drula E."/>
            <person name="Henrissat B."/>
            <person name="Wiebenga A."/>
            <person name="Lubbers R.J."/>
            <person name="Gomes A.C."/>
            <person name="Makela M.R."/>
            <person name="Stajich J."/>
            <person name="Grigoriev I.V."/>
            <person name="Mortensen U.H."/>
            <person name="De Vries R.P."/>
            <person name="Baker S.E."/>
            <person name="Andersen M.R."/>
        </authorList>
    </citation>
    <scope>NUCLEOTIDE SEQUENCE [LARGE SCALE GENOMIC DNA]</scope>
    <source>
        <strain evidence="4 5">CBS 209.92</strain>
    </source>
</reference>
<feature type="domain" description="DUF7402" evidence="3">
    <location>
        <begin position="387"/>
        <end position="522"/>
    </location>
</feature>
<dbReference type="InterPro" id="IPR008979">
    <property type="entry name" value="Galactose-bd-like_sf"/>
</dbReference>
<evidence type="ECO:0000259" key="3">
    <source>
        <dbReference type="Pfam" id="PF24135"/>
    </source>
</evidence>
<dbReference type="Gene3D" id="2.60.40.10">
    <property type="entry name" value="Immunoglobulins"/>
    <property type="match status" value="1"/>
</dbReference>
<dbReference type="EC" id="3.5.1.89" evidence="2"/>
<sequence>MPCLLLLVSIKPSILIRMKPSLTLGILLSAYVTPALCQILNIVAHQDDDLLFLSPDLLHYIQSGHKVRTIFLTAGDSGMNANYWQGRERGARAAYALMSDAPDIWTEKDAGIPGHEAPLFTLNQDPNVSLVFLRLPDGHLQGQGFDVTGNESLQKLWEGVIPSIRTISGSSSYTKDELLKALISLMVDFGPERVNTLDYVHPYGDGDHSDHHSAAFFVAEAVKSYETNPMLMGYMGYPVINETANIAGTDLLEKQLAFYAYARGDPAVCNSHMACQGDQYYPRWLEREYRLDGGPVSNAGSPQVAGLNALVTLDGSLSSDPKHLPLTYEWVQVSGTPMDLMNADTNHPSFMTPNEPDTLNFELIVTNGGIKSAPAPVTVTTMRHPENIALKAKVTASSANTAANQTPDKAIDASTGGFPAEHTREWVSIGGKTGSWLTLSWESSPQVVSKIALYDRPNLDDQITGGVIEFDSGERIDIGELNNYGTATSFDVEDRTVRSLTIRITAVSPSTMNVGLSEVQVFGSSVS</sequence>
<gene>
    <name evidence="4" type="ORF">BJX66DRAFT_286994</name>
</gene>
<evidence type="ECO:0000313" key="4">
    <source>
        <dbReference type="EMBL" id="KAL2787381.1"/>
    </source>
</evidence>
<dbReference type="Proteomes" id="UP001610563">
    <property type="component" value="Unassembled WGS sequence"/>
</dbReference>
<dbReference type="Pfam" id="PF24135">
    <property type="entry name" value="DUF7402"/>
    <property type="match status" value="1"/>
</dbReference>
<evidence type="ECO:0000256" key="1">
    <source>
        <dbReference type="ARBA" id="ARBA00006066"/>
    </source>
</evidence>
<dbReference type="EMBL" id="JBFTWV010000098">
    <property type="protein sequence ID" value="KAL2787381.1"/>
    <property type="molecule type" value="Genomic_DNA"/>
</dbReference>
<dbReference type="PANTHER" id="PTHR12993:SF23">
    <property type="entry name" value="N-ACETYLGLUCOSAMINYLPHOSPHATIDYLINOSITOL DEACETYLASE"/>
    <property type="match status" value="1"/>
</dbReference>
<dbReference type="InterPro" id="IPR024078">
    <property type="entry name" value="LmbE-like_dom_sf"/>
</dbReference>
<dbReference type="SUPFAM" id="SSF49785">
    <property type="entry name" value="Galactose-binding domain-like"/>
    <property type="match status" value="1"/>
</dbReference>
<accession>A0ABR4FVU1</accession>
<dbReference type="Gene3D" id="2.60.120.260">
    <property type="entry name" value="Galactose-binding domain-like"/>
    <property type="match status" value="1"/>
</dbReference>